<dbReference type="RefSeq" id="XP_041291402.1">
    <property type="nucleotide sequence ID" value="XM_041428780.1"/>
</dbReference>
<dbReference type="AlphaFoldDB" id="A0A9P7JSR3"/>
<name>A0A9P7JSR3_9AGAM</name>
<dbReference type="InterPro" id="IPR045338">
    <property type="entry name" value="DUF6535"/>
</dbReference>
<dbReference type="Proteomes" id="UP000823399">
    <property type="component" value="Unassembled WGS sequence"/>
</dbReference>
<feature type="compositionally biased region" description="Polar residues" evidence="1">
    <location>
        <begin position="47"/>
        <end position="69"/>
    </location>
</feature>
<dbReference type="EMBL" id="JABBWM010000037">
    <property type="protein sequence ID" value="KAG2105846.1"/>
    <property type="molecule type" value="Genomic_DNA"/>
</dbReference>
<evidence type="ECO:0000313" key="4">
    <source>
        <dbReference type="Proteomes" id="UP000823399"/>
    </source>
</evidence>
<protein>
    <recommendedName>
        <fullName evidence="2">DUF6535 domain-containing protein</fullName>
    </recommendedName>
</protein>
<accession>A0A9P7JSR3</accession>
<dbReference type="Pfam" id="PF20153">
    <property type="entry name" value="DUF6535"/>
    <property type="match status" value="1"/>
</dbReference>
<gene>
    <name evidence="3" type="ORF">F5147DRAFT_238869</name>
</gene>
<reference evidence="3" key="1">
    <citation type="journal article" date="2020" name="New Phytol.">
        <title>Comparative genomics reveals dynamic genome evolution in host specialist ectomycorrhizal fungi.</title>
        <authorList>
            <person name="Lofgren L.A."/>
            <person name="Nguyen N.H."/>
            <person name="Vilgalys R."/>
            <person name="Ruytinx J."/>
            <person name="Liao H.L."/>
            <person name="Branco S."/>
            <person name="Kuo A."/>
            <person name="LaButti K."/>
            <person name="Lipzen A."/>
            <person name="Andreopoulos W."/>
            <person name="Pangilinan J."/>
            <person name="Riley R."/>
            <person name="Hundley H."/>
            <person name="Na H."/>
            <person name="Barry K."/>
            <person name="Grigoriev I.V."/>
            <person name="Stajich J.E."/>
            <person name="Kennedy P.G."/>
        </authorList>
    </citation>
    <scope>NUCLEOTIDE SEQUENCE</scope>
    <source>
        <strain evidence="3">FC423</strain>
    </source>
</reference>
<evidence type="ECO:0000259" key="2">
    <source>
        <dbReference type="Pfam" id="PF20153"/>
    </source>
</evidence>
<feature type="region of interest" description="Disordered" evidence="1">
    <location>
        <begin position="1"/>
        <end position="86"/>
    </location>
</feature>
<dbReference type="OrthoDB" id="2659793at2759"/>
<evidence type="ECO:0000256" key="1">
    <source>
        <dbReference type="SAM" id="MobiDB-lite"/>
    </source>
</evidence>
<comment type="caution">
    <text evidence="3">The sequence shown here is derived from an EMBL/GenBank/DDBJ whole genome shotgun (WGS) entry which is preliminary data.</text>
</comment>
<keyword evidence="4" id="KW-1185">Reference proteome</keyword>
<feature type="domain" description="DUF6535" evidence="2">
    <location>
        <begin position="125"/>
        <end position="190"/>
    </location>
</feature>
<evidence type="ECO:0000313" key="3">
    <source>
        <dbReference type="EMBL" id="KAG2105846.1"/>
    </source>
</evidence>
<dbReference type="GeneID" id="64691039"/>
<organism evidence="3 4">
    <name type="scientific">Suillus discolor</name>
    <dbReference type="NCBI Taxonomy" id="1912936"/>
    <lineage>
        <taxon>Eukaryota</taxon>
        <taxon>Fungi</taxon>
        <taxon>Dikarya</taxon>
        <taxon>Basidiomycota</taxon>
        <taxon>Agaricomycotina</taxon>
        <taxon>Agaricomycetes</taxon>
        <taxon>Agaricomycetidae</taxon>
        <taxon>Boletales</taxon>
        <taxon>Suillineae</taxon>
        <taxon>Suillaceae</taxon>
        <taxon>Suillus</taxon>
    </lineage>
</organism>
<proteinExistence type="predicted"/>
<sequence>MSQASGTDDTEDQLTHNDEQPPPQIDTVGPIKEEKSDIEPLAELPSGISNAGPSQPSGPSHVQGSTSNVPPVDDSAPEEGKVVADKDKDQLTLSELAYVMRQVLDILQDSTIASKIGKDKRSRFWGVYKRVAEEHDGEFLERYTTDMDIVLIFSGLFSAVSTGFIVAMESNLSPDPSDTTNYLLKQLVQIGLGNLRRGRHRSRRPRIYMVATCVGCEDPVGRIRKLVHELACCIRGRTRQAVARVLQVEQIWPRLGGGTRQAQARKVRRSRHMVF</sequence>